<keyword evidence="2" id="KW-1015">Disulfide bond</keyword>
<dbReference type="SMART" id="SM00108">
    <property type="entry name" value="B_lectin"/>
    <property type="match status" value="1"/>
</dbReference>
<feature type="domain" description="Bulb-type lectin" evidence="4">
    <location>
        <begin position="25"/>
        <end position="154"/>
    </location>
</feature>
<keyword evidence="1 3" id="KW-0732">Signal</keyword>
<dbReference type="Proteomes" id="UP000729402">
    <property type="component" value="Unassembled WGS sequence"/>
</dbReference>
<dbReference type="CDD" id="cd00028">
    <property type="entry name" value="B_lectin"/>
    <property type="match status" value="1"/>
</dbReference>
<dbReference type="InterPro" id="IPR000858">
    <property type="entry name" value="S_locus_glycoprot_dom"/>
</dbReference>
<keyword evidence="7" id="KW-1185">Reference proteome</keyword>
<dbReference type="EMBL" id="JAAALK010000285">
    <property type="protein sequence ID" value="KAG8064452.1"/>
    <property type="molecule type" value="Genomic_DNA"/>
</dbReference>
<evidence type="ECO:0000313" key="7">
    <source>
        <dbReference type="Proteomes" id="UP000729402"/>
    </source>
</evidence>
<name>A0A8J5SAK0_ZIZPA</name>
<dbReference type="CDD" id="cd01098">
    <property type="entry name" value="PAN_AP_plant"/>
    <property type="match status" value="1"/>
</dbReference>
<sequence length="419" mass="45878">MHLLHHILGVLLLLSLRTPASSAATDTVSPGHALADSDRLVSNNSKFALGFFKPSSESSSYTSNNSYLGIWFNKVPKLTPLWTANGDNPVMDPTSPELTISSDGNLAILDKTTRSIIWSTRANITANDSIAVLLNSGNLILQSSSNSSNIFWQSFDHPTDTLFAGAKIGWDKVTGLNRRLVSRKNVIDQAPGIYSLELDLNGDGHLLWNSTVAYWSSGDWNIKGRYFSLAPEMIGAAMPNFTFVNNSQAQEVYFTYTLHDETAIVHTGIDVFGRGLVGVWLDSIQNWLINYRQPLHHCDVYAICGAFTICSDTEDPLTPSCDCMKGFSIRSPKDWEIKDRTGGCMRNTPLGCGSSKEEKTGLTDKFYSVQSIRLPHNAQDVQSATSGDECSQVCLSNCSCTAYSYGKAVALFGMMSCIM</sequence>
<evidence type="ECO:0000256" key="3">
    <source>
        <dbReference type="SAM" id="SignalP"/>
    </source>
</evidence>
<dbReference type="Pfam" id="PF08276">
    <property type="entry name" value="PAN_2"/>
    <property type="match status" value="1"/>
</dbReference>
<gene>
    <name evidence="6" type="ORF">GUJ93_ZPchr0004g38255</name>
</gene>
<evidence type="ECO:0000256" key="2">
    <source>
        <dbReference type="ARBA" id="ARBA00023157"/>
    </source>
</evidence>
<organism evidence="6 7">
    <name type="scientific">Zizania palustris</name>
    <name type="common">Northern wild rice</name>
    <dbReference type="NCBI Taxonomy" id="103762"/>
    <lineage>
        <taxon>Eukaryota</taxon>
        <taxon>Viridiplantae</taxon>
        <taxon>Streptophyta</taxon>
        <taxon>Embryophyta</taxon>
        <taxon>Tracheophyta</taxon>
        <taxon>Spermatophyta</taxon>
        <taxon>Magnoliopsida</taxon>
        <taxon>Liliopsida</taxon>
        <taxon>Poales</taxon>
        <taxon>Poaceae</taxon>
        <taxon>BOP clade</taxon>
        <taxon>Oryzoideae</taxon>
        <taxon>Oryzeae</taxon>
        <taxon>Zizaniinae</taxon>
        <taxon>Zizania</taxon>
    </lineage>
</organism>
<dbReference type="AlphaFoldDB" id="A0A8J5SAK0"/>
<evidence type="ECO:0000313" key="6">
    <source>
        <dbReference type="EMBL" id="KAG8064452.1"/>
    </source>
</evidence>
<accession>A0A8J5SAK0</accession>
<reference evidence="6" key="2">
    <citation type="submission" date="2021-02" db="EMBL/GenBank/DDBJ databases">
        <authorList>
            <person name="Kimball J.A."/>
            <person name="Haas M.W."/>
            <person name="Macchietto M."/>
            <person name="Kono T."/>
            <person name="Duquette J."/>
            <person name="Shao M."/>
        </authorList>
    </citation>
    <scope>NUCLEOTIDE SEQUENCE</scope>
    <source>
        <tissue evidence="6">Fresh leaf tissue</tissue>
    </source>
</reference>
<reference evidence="6" key="1">
    <citation type="journal article" date="2021" name="bioRxiv">
        <title>Whole Genome Assembly and Annotation of Northern Wild Rice, Zizania palustris L., Supports a Whole Genome Duplication in the Zizania Genus.</title>
        <authorList>
            <person name="Haas M."/>
            <person name="Kono T."/>
            <person name="Macchietto M."/>
            <person name="Millas R."/>
            <person name="McGilp L."/>
            <person name="Shao M."/>
            <person name="Duquette J."/>
            <person name="Hirsch C.N."/>
            <person name="Kimball J."/>
        </authorList>
    </citation>
    <scope>NUCLEOTIDE SEQUENCE</scope>
    <source>
        <tissue evidence="6">Fresh leaf tissue</tissue>
    </source>
</reference>
<dbReference type="InterPro" id="IPR003609">
    <property type="entry name" value="Pan_app"/>
</dbReference>
<dbReference type="PANTHER" id="PTHR32444">
    <property type="entry name" value="BULB-TYPE LECTIN DOMAIN-CONTAINING PROTEIN"/>
    <property type="match status" value="1"/>
</dbReference>
<dbReference type="PROSITE" id="PS50927">
    <property type="entry name" value="BULB_LECTIN"/>
    <property type="match status" value="1"/>
</dbReference>
<proteinExistence type="predicted"/>
<evidence type="ECO:0000256" key="1">
    <source>
        <dbReference type="ARBA" id="ARBA00022729"/>
    </source>
</evidence>
<dbReference type="InterPro" id="IPR001480">
    <property type="entry name" value="Bulb-type_lectin_dom"/>
</dbReference>
<dbReference type="Pfam" id="PF01453">
    <property type="entry name" value="B_lectin"/>
    <property type="match status" value="1"/>
</dbReference>
<dbReference type="PROSITE" id="PS50948">
    <property type="entry name" value="PAN"/>
    <property type="match status" value="1"/>
</dbReference>
<comment type="caution">
    <text evidence="6">The sequence shown here is derived from an EMBL/GenBank/DDBJ whole genome shotgun (WGS) entry which is preliminary data.</text>
</comment>
<evidence type="ECO:0000259" key="4">
    <source>
        <dbReference type="PROSITE" id="PS50927"/>
    </source>
</evidence>
<dbReference type="PANTHER" id="PTHR32444:SF77">
    <property type="entry name" value="OS05G0163500 PROTEIN"/>
    <property type="match status" value="1"/>
</dbReference>
<dbReference type="OrthoDB" id="586402at2759"/>
<dbReference type="FunFam" id="2.90.10.10:FF:000002">
    <property type="entry name" value="Serine/threonine-protein kinase"/>
    <property type="match status" value="1"/>
</dbReference>
<feature type="chain" id="PRO_5035281838" evidence="3">
    <location>
        <begin position="24"/>
        <end position="419"/>
    </location>
</feature>
<feature type="domain" description="Apple" evidence="5">
    <location>
        <begin position="352"/>
        <end position="419"/>
    </location>
</feature>
<evidence type="ECO:0000259" key="5">
    <source>
        <dbReference type="PROSITE" id="PS50948"/>
    </source>
</evidence>
<protein>
    <submittedName>
        <fullName evidence="6">Uncharacterized protein</fullName>
    </submittedName>
</protein>
<dbReference type="Pfam" id="PF00954">
    <property type="entry name" value="S_locus_glycop"/>
    <property type="match status" value="1"/>
</dbReference>
<feature type="signal peptide" evidence="3">
    <location>
        <begin position="1"/>
        <end position="23"/>
    </location>
</feature>
<dbReference type="GO" id="GO:0048544">
    <property type="term" value="P:recognition of pollen"/>
    <property type="evidence" value="ECO:0007669"/>
    <property type="project" value="InterPro"/>
</dbReference>